<dbReference type="EMBL" id="KV015719">
    <property type="protein sequence ID" value="KZV20353.1"/>
    <property type="molecule type" value="Genomic_DNA"/>
</dbReference>
<reference evidence="2 3" key="1">
    <citation type="journal article" date="2015" name="Proc. Natl. Acad. Sci. U.S.A.">
        <title>The resurrection genome of Boea hygrometrica: A blueprint for survival of dehydration.</title>
        <authorList>
            <person name="Xiao L."/>
            <person name="Yang G."/>
            <person name="Zhang L."/>
            <person name="Yang X."/>
            <person name="Zhao S."/>
            <person name="Ji Z."/>
            <person name="Zhou Q."/>
            <person name="Hu M."/>
            <person name="Wang Y."/>
            <person name="Chen M."/>
            <person name="Xu Y."/>
            <person name="Jin H."/>
            <person name="Xiao X."/>
            <person name="Hu G."/>
            <person name="Bao F."/>
            <person name="Hu Y."/>
            <person name="Wan P."/>
            <person name="Li L."/>
            <person name="Deng X."/>
            <person name="Kuang T."/>
            <person name="Xiang C."/>
            <person name="Zhu J.K."/>
            <person name="Oliver M.J."/>
            <person name="He Y."/>
        </authorList>
    </citation>
    <scope>NUCLEOTIDE SEQUENCE [LARGE SCALE GENOMIC DNA]</scope>
    <source>
        <strain evidence="3">cv. XS01</strain>
    </source>
</reference>
<keyword evidence="3" id="KW-1185">Reference proteome</keyword>
<sequence length="57" mass="6242">MTSSQSADEQRSARSESAMMTSAVMSSHSADDIIGRWLETSSSASIWIRSCEEKSKI</sequence>
<evidence type="ECO:0000256" key="1">
    <source>
        <dbReference type="SAM" id="MobiDB-lite"/>
    </source>
</evidence>
<accession>A0A2Z7AF67</accession>
<protein>
    <submittedName>
        <fullName evidence="2">Uncharacterized protein</fullName>
    </submittedName>
</protein>
<feature type="region of interest" description="Disordered" evidence="1">
    <location>
        <begin position="1"/>
        <end position="24"/>
    </location>
</feature>
<organism evidence="2 3">
    <name type="scientific">Dorcoceras hygrometricum</name>
    <dbReference type="NCBI Taxonomy" id="472368"/>
    <lineage>
        <taxon>Eukaryota</taxon>
        <taxon>Viridiplantae</taxon>
        <taxon>Streptophyta</taxon>
        <taxon>Embryophyta</taxon>
        <taxon>Tracheophyta</taxon>
        <taxon>Spermatophyta</taxon>
        <taxon>Magnoliopsida</taxon>
        <taxon>eudicotyledons</taxon>
        <taxon>Gunneridae</taxon>
        <taxon>Pentapetalae</taxon>
        <taxon>asterids</taxon>
        <taxon>lamiids</taxon>
        <taxon>Lamiales</taxon>
        <taxon>Gesneriaceae</taxon>
        <taxon>Didymocarpoideae</taxon>
        <taxon>Trichosporeae</taxon>
        <taxon>Loxocarpinae</taxon>
        <taxon>Dorcoceras</taxon>
    </lineage>
</organism>
<name>A0A2Z7AF67_9LAMI</name>
<gene>
    <name evidence="2" type="ORF">F511_16421</name>
</gene>
<proteinExistence type="predicted"/>
<dbReference type="Proteomes" id="UP000250235">
    <property type="component" value="Unassembled WGS sequence"/>
</dbReference>
<dbReference type="AlphaFoldDB" id="A0A2Z7AF67"/>
<evidence type="ECO:0000313" key="2">
    <source>
        <dbReference type="EMBL" id="KZV20353.1"/>
    </source>
</evidence>
<evidence type="ECO:0000313" key="3">
    <source>
        <dbReference type="Proteomes" id="UP000250235"/>
    </source>
</evidence>